<organism evidence="1 2">
    <name type="scientific">Dialister succinatiphilus YIT 11850</name>
    <dbReference type="NCBI Taxonomy" id="742743"/>
    <lineage>
        <taxon>Bacteria</taxon>
        <taxon>Bacillati</taxon>
        <taxon>Bacillota</taxon>
        <taxon>Negativicutes</taxon>
        <taxon>Veillonellales</taxon>
        <taxon>Veillonellaceae</taxon>
        <taxon>Dialister</taxon>
    </lineage>
</organism>
<sequence>MGFAMGLTGHTFGVRVLKMDRPAAGGFLGLTAFQAEGCGLPLCGNAYKISVTGFTFSVICHENNSADWLAALATPYPGCAELPLCRGQNRFLCFPAETWLHC</sequence>
<name>H1CXT8_9FIRM</name>
<evidence type="ECO:0000313" key="1">
    <source>
        <dbReference type="EMBL" id="EHO63898.1"/>
    </source>
</evidence>
<evidence type="ECO:0000313" key="2">
    <source>
        <dbReference type="Proteomes" id="UP000003277"/>
    </source>
</evidence>
<dbReference type="RefSeq" id="WP_008858682.1">
    <property type="nucleotide sequence ID" value="NZ_JH591187.1"/>
</dbReference>
<dbReference type="HOGENOM" id="CLU_2272900_0_0_9"/>
<gene>
    <name evidence="1" type="ORF">HMPREF9453_00176</name>
</gene>
<dbReference type="EMBL" id="ADLT01000006">
    <property type="protein sequence ID" value="EHO63898.1"/>
    <property type="molecule type" value="Genomic_DNA"/>
</dbReference>
<proteinExistence type="predicted"/>
<comment type="caution">
    <text evidence="1">The sequence shown here is derived from an EMBL/GenBank/DDBJ whole genome shotgun (WGS) entry which is preliminary data.</text>
</comment>
<keyword evidence="2" id="KW-1185">Reference proteome</keyword>
<dbReference type="AlphaFoldDB" id="H1CXT8"/>
<accession>H1CXT8</accession>
<protein>
    <submittedName>
        <fullName evidence="1">Uncharacterized protein</fullName>
    </submittedName>
</protein>
<dbReference type="STRING" id="742743.HMPREF9453_00176"/>
<dbReference type="Proteomes" id="UP000003277">
    <property type="component" value="Unassembled WGS sequence"/>
</dbReference>
<reference evidence="1 2" key="1">
    <citation type="submission" date="2011-11" db="EMBL/GenBank/DDBJ databases">
        <title>The Genome Sequence of Dialister succinatiphilus YIT 11850.</title>
        <authorList>
            <consortium name="The Broad Institute Genome Sequencing Platform"/>
            <person name="Earl A."/>
            <person name="Ward D."/>
            <person name="Feldgarden M."/>
            <person name="Gevers D."/>
            <person name="Morotomi M."/>
            <person name="Young S.K."/>
            <person name="Zeng Q."/>
            <person name="Gargeya S."/>
            <person name="Fitzgerald M."/>
            <person name="Haas B."/>
            <person name="Abouelleil A."/>
            <person name="Alvarado L."/>
            <person name="Arachchi H.M."/>
            <person name="Berlin A."/>
            <person name="Brown A."/>
            <person name="Chapman S.B."/>
            <person name="Dunbar C."/>
            <person name="Gearin G."/>
            <person name="Goldberg J."/>
            <person name="Griggs A."/>
            <person name="Gujja S."/>
            <person name="Heiman D."/>
            <person name="Howarth C."/>
            <person name="Lui A."/>
            <person name="MacDonald P.J.P."/>
            <person name="Montmayeur A."/>
            <person name="Murphy C."/>
            <person name="Neiman D."/>
            <person name="Pearson M."/>
            <person name="Priest M."/>
            <person name="Roberts A."/>
            <person name="Saif S."/>
            <person name="Shea T."/>
            <person name="Sisk P."/>
            <person name="Stolte C."/>
            <person name="Sykes S."/>
            <person name="Wortman J."/>
            <person name="Nusbaum C."/>
            <person name="Birren B."/>
        </authorList>
    </citation>
    <scope>NUCLEOTIDE SEQUENCE [LARGE SCALE GENOMIC DNA]</scope>
    <source>
        <strain evidence="1 2">YIT 11850</strain>
    </source>
</reference>